<dbReference type="RefSeq" id="WP_212932727.1">
    <property type="nucleotide sequence ID" value="NZ_BORK01000014.1"/>
</dbReference>
<accession>A0ABT4HXC6</accession>
<keyword evidence="1" id="KW-0175">Coiled coil</keyword>
<feature type="coiled-coil region" evidence="1">
    <location>
        <begin position="23"/>
        <end position="57"/>
    </location>
</feature>
<evidence type="ECO:0008006" key="4">
    <source>
        <dbReference type="Google" id="ProtNLM"/>
    </source>
</evidence>
<evidence type="ECO:0000313" key="3">
    <source>
        <dbReference type="Proteomes" id="UP001067708"/>
    </source>
</evidence>
<protein>
    <recommendedName>
        <fullName evidence="4">Phage protein</fullName>
    </recommendedName>
</protein>
<evidence type="ECO:0000256" key="1">
    <source>
        <dbReference type="SAM" id="Coils"/>
    </source>
</evidence>
<dbReference type="Proteomes" id="UP001067708">
    <property type="component" value="Unassembled WGS sequence"/>
</dbReference>
<dbReference type="EMBL" id="JAPTNG010000008">
    <property type="protein sequence ID" value="MCZ0831448.1"/>
    <property type="molecule type" value="Genomic_DNA"/>
</dbReference>
<gene>
    <name evidence="2" type="ORF">O0535_11855</name>
</gene>
<proteinExistence type="predicted"/>
<organism evidence="2 3">
    <name type="scientific">Brevibacillus halotolerans</name>
    <dbReference type="NCBI Taxonomy" id="1507437"/>
    <lineage>
        <taxon>Bacteria</taxon>
        <taxon>Bacillati</taxon>
        <taxon>Bacillota</taxon>
        <taxon>Bacilli</taxon>
        <taxon>Bacillales</taxon>
        <taxon>Paenibacillaceae</taxon>
        <taxon>Brevibacillus</taxon>
    </lineage>
</organism>
<name>A0ABT4HXC6_9BACL</name>
<evidence type="ECO:0000313" key="2">
    <source>
        <dbReference type="EMBL" id="MCZ0831448.1"/>
    </source>
</evidence>
<comment type="caution">
    <text evidence="2">The sequence shown here is derived from an EMBL/GenBank/DDBJ whole genome shotgun (WGS) entry which is preliminary data.</text>
</comment>
<sequence>MKALRITDLLQEQLKEDMISPEVIAALDAIASLEGQYQELKEENTVLKAEIKQLKGEE</sequence>
<keyword evidence="3" id="KW-1185">Reference proteome</keyword>
<reference evidence="2" key="1">
    <citation type="submission" date="2022-09" db="EMBL/GenBank/DDBJ databases">
        <title>Genome analysis and characterization of larvicidal activity of Brevibacillus strains.</title>
        <authorList>
            <person name="Patrusheva E.V."/>
            <person name="Izotova A.O."/>
            <person name="Toshchakov S.V."/>
            <person name="Sineoky S.P."/>
        </authorList>
    </citation>
    <scope>NUCLEOTIDE SEQUENCE</scope>
    <source>
        <strain evidence="2">VKPM_B-13244</strain>
    </source>
</reference>